<organism evidence="3 4">
    <name type="scientific">Pseudallescheria apiosperma</name>
    <name type="common">Scedosporium apiospermum</name>
    <dbReference type="NCBI Taxonomy" id="563466"/>
    <lineage>
        <taxon>Eukaryota</taxon>
        <taxon>Fungi</taxon>
        <taxon>Dikarya</taxon>
        <taxon>Ascomycota</taxon>
        <taxon>Pezizomycotina</taxon>
        <taxon>Sordariomycetes</taxon>
        <taxon>Hypocreomycetidae</taxon>
        <taxon>Microascales</taxon>
        <taxon>Microascaceae</taxon>
        <taxon>Scedosporium</taxon>
    </lineage>
</organism>
<dbReference type="InterPro" id="IPR000210">
    <property type="entry name" value="BTB/POZ_dom"/>
</dbReference>
<feature type="compositionally biased region" description="Basic and acidic residues" evidence="1">
    <location>
        <begin position="1"/>
        <end position="11"/>
    </location>
</feature>
<dbReference type="PROSITE" id="PS50097">
    <property type="entry name" value="BTB"/>
    <property type="match status" value="1"/>
</dbReference>
<feature type="region of interest" description="Disordered" evidence="1">
    <location>
        <begin position="355"/>
        <end position="410"/>
    </location>
</feature>
<dbReference type="SUPFAM" id="SSF54695">
    <property type="entry name" value="POZ domain"/>
    <property type="match status" value="1"/>
</dbReference>
<proteinExistence type="predicted"/>
<dbReference type="Gene3D" id="3.30.710.10">
    <property type="entry name" value="Potassium Channel Kv1.1, Chain A"/>
    <property type="match status" value="1"/>
</dbReference>
<keyword evidence="4" id="KW-1185">Reference proteome</keyword>
<evidence type="ECO:0000259" key="2">
    <source>
        <dbReference type="PROSITE" id="PS50097"/>
    </source>
</evidence>
<dbReference type="KEGG" id="sapo:SAPIO_CDS6615"/>
<dbReference type="GeneID" id="27725687"/>
<accession>A0A084G3K2</accession>
<dbReference type="RefSeq" id="XP_016641713.1">
    <property type="nucleotide sequence ID" value="XM_016788669.1"/>
</dbReference>
<dbReference type="PANTHER" id="PTHR36978">
    <property type="entry name" value="P-LOOP CONTAINING NUCLEOTIDE TRIPHOSPHATE HYDROLASE"/>
    <property type="match status" value="1"/>
</dbReference>
<comment type="caution">
    <text evidence="3">The sequence shown here is derived from an EMBL/GenBank/DDBJ whole genome shotgun (WGS) entry which is preliminary data.</text>
</comment>
<dbReference type="Proteomes" id="UP000028545">
    <property type="component" value="Unassembled WGS sequence"/>
</dbReference>
<dbReference type="Pfam" id="PF17784">
    <property type="entry name" value="Sulfotransfer_4"/>
    <property type="match status" value="1"/>
</dbReference>
<dbReference type="InterPro" id="IPR027417">
    <property type="entry name" value="P-loop_NTPase"/>
</dbReference>
<dbReference type="InterPro" id="IPR011333">
    <property type="entry name" value="SKP1/BTB/POZ_sf"/>
</dbReference>
<dbReference type="PANTHER" id="PTHR36978:SF4">
    <property type="entry name" value="P-LOOP CONTAINING NUCLEOSIDE TRIPHOSPHATE HYDROLASE PROTEIN"/>
    <property type="match status" value="1"/>
</dbReference>
<dbReference type="InterPro" id="IPR040632">
    <property type="entry name" value="Sulfotransfer_4"/>
</dbReference>
<evidence type="ECO:0000313" key="4">
    <source>
        <dbReference type="Proteomes" id="UP000028545"/>
    </source>
</evidence>
<sequence>MATVQERHPELFRPISSESPRGKKRTVPMQVLCLGFNRTGTSSMCAALEQLGIRCWHSFHLLSTNFGDNEMWQDAINRKFFNAGTPFGRGEFDQLLHGFGGISSDTPAIAFSEDLITTYPEAKVVLVERDIESWYKSYMHSIIGNMFNPFVRLVYYFDRSYIYPIGRVQETTVEGWLGIKSKKDAELKAKEKYREHYALVRRITPKERLLEFKLSEGWEPLCEFLSKPVPSTPFPHLNDQKWFDEKVSILMKIGITKLLYKISPIIASVLAAVAGCFERVISSGTIRFFVGPNKREFVAHAAVIAGQSQPLHNLVYGNFSEAKPNHAFLESVDELAFVLLCEYAYTGDYNLEVAPQDPAPNGTNFEEPQAEAPAVEESKDEEHAIEEPIAVNGDDDWGLPTRKTSKKRKSRKRDRLWRGFTSATYLDSSIVSTGPPYDPTECKNPGDALLAHTKVYLLADYYAVPKLVSLSLDKLHQTLCAYDVNGDTIEGIVDLLRLAFEEETPDLLRSMFSLFAACHVEKLWESENFRQLLSTYGDLSKRLVGSMLGRLD</sequence>
<dbReference type="VEuPathDB" id="FungiDB:SAPIO_CDS6615"/>
<protein>
    <recommendedName>
        <fullName evidence="2">BTB domain-containing protein</fullName>
    </recommendedName>
</protein>
<evidence type="ECO:0000313" key="3">
    <source>
        <dbReference type="EMBL" id="KEZ41914.1"/>
    </source>
</evidence>
<feature type="compositionally biased region" description="Basic and acidic residues" evidence="1">
    <location>
        <begin position="376"/>
        <end position="386"/>
    </location>
</feature>
<dbReference type="OrthoDB" id="408152at2759"/>
<dbReference type="AlphaFoldDB" id="A0A084G3K2"/>
<gene>
    <name evidence="3" type="ORF">SAPIO_CDS6615</name>
</gene>
<name>A0A084G3K2_PSEDA</name>
<dbReference type="HOGENOM" id="CLU_493596_0_0_1"/>
<dbReference type="Gene3D" id="3.40.50.300">
    <property type="entry name" value="P-loop containing nucleotide triphosphate hydrolases"/>
    <property type="match status" value="1"/>
</dbReference>
<feature type="compositionally biased region" description="Low complexity" evidence="1">
    <location>
        <begin position="366"/>
        <end position="375"/>
    </location>
</feature>
<feature type="region of interest" description="Disordered" evidence="1">
    <location>
        <begin position="1"/>
        <end position="23"/>
    </location>
</feature>
<dbReference type="SUPFAM" id="SSF52540">
    <property type="entry name" value="P-loop containing nucleoside triphosphate hydrolases"/>
    <property type="match status" value="1"/>
</dbReference>
<reference evidence="3 4" key="1">
    <citation type="journal article" date="2014" name="Genome Announc.">
        <title>Draft genome sequence of the pathogenic fungus Scedosporium apiospermum.</title>
        <authorList>
            <person name="Vandeputte P."/>
            <person name="Ghamrawi S."/>
            <person name="Rechenmann M."/>
            <person name="Iltis A."/>
            <person name="Giraud S."/>
            <person name="Fleury M."/>
            <person name="Thornton C."/>
            <person name="Delhaes L."/>
            <person name="Meyer W."/>
            <person name="Papon N."/>
            <person name="Bouchara J.P."/>
        </authorList>
    </citation>
    <scope>NUCLEOTIDE SEQUENCE [LARGE SCALE GENOMIC DNA]</scope>
    <source>
        <strain evidence="3 4">IHEM 14462</strain>
    </source>
</reference>
<feature type="domain" description="BTB" evidence="2">
    <location>
        <begin position="284"/>
        <end position="353"/>
    </location>
</feature>
<dbReference type="EMBL" id="JOWA01000105">
    <property type="protein sequence ID" value="KEZ41914.1"/>
    <property type="molecule type" value="Genomic_DNA"/>
</dbReference>
<evidence type="ECO:0000256" key="1">
    <source>
        <dbReference type="SAM" id="MobiDB-lite"/>
    </source>
</evidence>